<dbReference type="SMART" id="SM00238">
    <property type="entry name" value="BIR"/>
    <property type="match status" value="3"/>
</dbReference>
<dbReference type="FunFam" id="1.10.1170.10:FF:000002">
    <property type="entry name" value="Baculoviral IAP repeat containing 7"/>
    <property type="match status" value="1"/>
</dbReference>
<dbReference type="Pfam" id="PF00653">
    <property type="entry name" value="BIR"/>
    <property type="match status" value="3"/>
</dbReference>
<evidence type="ECO:0000256" key="1">
    <source>
        <dbReference type="ARBA" id="ARBA00022703"/>
    </source>
</evidence>
<reference evidence="8" key="1">
    <citation type="submission" date="2022-10" db="EMBL/GenBank/DDBJ databases">
        <title>Genome sequences of endogenous nimaviruses in decapod crustaceans.</title>
        <authorList>
            <person name="Kawato S."/>
            <person name="Nozaki R."/>
            <person name="Kondo H."/>
            <person name="Hirono I."/>
        </authorList>
    </citation>
    <scope>NUCLEOTIDE SEQUENCE</scope>
    <source>
        <strain evidence="8">Mikawa2016</strain>
    </source>
</reference>
<dbReference type="GO" id="GO:0008270">
    <property type="term" value="F:zinc ion binding"/>
    <property type="evidence" value="ECO:0007669"/>
    <property type="project" value="UniProtKB-KW"/>
</dbReference>
<proteinExistence type="predicted"/>
<feature type="region of interest" description="Disordered" evidence="6">
    <location>
        <begin position="648"/>
        <end position="671"/>
    </location>
</feature>
<keyword evidence="1" id="KW-0053">Apoptosis</keyword>
<accession>A0A9C7F6B8</accession>
<evidence type="ECO:0000313" key="8">
    <source>
        <dbReference type="EMBL" id="BDT61976.1"/>
    </source>
</evidence>
<dbReference type="CDD" id="cd16510">
    <property type="entry name" value="RING-HC_IAPs"/>
    <property type="match status" value="1"/>
</dbReference>
<dbReference type="InterPro" id="IPR001370">
    <property type="entry name" value="BIR_rpt"/>
</dbReference>
<feature type="domain" description="RING-type" evidence="7">
    <location>
        <begin position="687"/>
        <end position="722"/>
    </location>
</feature>
<dbReference type="SUPFAM" id="SSF57924">
    <property type="entry name" value="Inhibitor of apoptosis (IAP) repeat"/>
    <property type="match status" value="3"/>
</dbReference>
<sequence>MDLLSFDSSLQETEHRLATFSGHEEFPIDIRQLAKAGFYNTNRGDKVRCFDCSLEVDVKTFRASDDIVKIHREKNPNCPFACKLAISQRLSIYRNMTFTTYDTLRYEEQRLATFIDWPHEWLQPSELAADGFYYLRKLDHCACVFCRGIVGAWETSDTPRGEHQRHFPHCPYIRGQPVGNVPIIHGDVLARLPAIPVSLDECGSSRHMAGSYPECWGSLEGIGLSQHSGPIREDYRTVNSRLESYVNWPEGVALNLQDLAEAGFFYCGLSDHVRCFHCGKGLRNWMNGDIPWNEHARWYPECRFVLLMKGQDFINKIQQEYPTYTRIASTVYSGTDKAPSDSSNSSTEMRSVSDQDLDLLMSLDIAKGVLGMGFPRCIVRAAIRNHVEQTGEPYFRIEPCLEDVIQRMGDTRGETTENQVTDIHSEMTDYEPSFGETHISSSISQQHSSVYPSTSETTENQVGNIESIHSETTEFEPLSGETRISSLVSQQQASVFPSTSEIIQQQEASVLSATFGITEQQQTSVHPSTSGITEQQQTSVHPSTSGITEQQQTSVHPSTSGITEQQQTSVHPSTFEMMESQITSVQSSNSEITEFEPSSGETRILSSISQQQAPVFPSTYWTSIEDIENSTETEARHILEKVKEIILQTNEEEEEEEEEDEEKEEESTQSYKKLKEELERIRDNRTCKVCMDNEMSIVFLPCAHMVTCASCAVSLKQCPICRSDIRYACKPIIS</sequence>
<evidence type="ECO:0000256" key="5">
    <source>
        <dbReference type="PROSITE-ProRule" id="PRU00175"/>
    </source>
</evidence>
<protein>
    <submittedName>
        <fullName evidence="8">Baculoviral IAP repeat-containing protein</fullName>
    </submittedName>
</protein>
<evidence type="ECO:0000256" key="2">
    <source>
        <dbReference type="ARBA" id="ARBA00022723"/>
    </source>
</evidence>
<keyword evidence="4" id="KW-0862">Zinc</keyword>
<dbReference type="InterPro" id="IPR001841">
    <property type="entry name" value="Znf_RING"/>
</dbReference>
<dbReference type="SMART" id="SM00184">
    <property type="entry name" value="RING"/>
    <property type="match status" value="1"/>
</dbReference>
<dbReference type="PROSITE" id="PS01282">
    <property type="entry name" value="BIR_REPEAT_1"/>
    <property type="match status" value="1"/>
</dbReference>
<dbReference type="Gene3D" id="1.10.8.10">
    <property type="entry name" value="DNA helicase RuvA subunit, C-terminal domain"/>
    <property type="match status" value="1"/>
</dbReference>
<dbReference type="PANTHER" id="PTHR10044:SF139">
    <property type="entry name" value="DEATH-ASSOCIATED INHIBITOR OF APOPTOSIS 2"/>
    <property type="match status" value="1"/>
</dbReference>
<evidence type="ECO:0000256" key="4">
    <source>
        <dbReference type="ARBA" id="ARBA00022833"/>
    </source>
</evidence>
<dbReference type="GO" id="GO:0043027">
    <property type="term" value="F:cysteine-type endopeptidase inhibitor activity involved in apoptotic process"/>
    <property type="evidence" value="ECO:0007669"/>
    <property type="project" value="TreeGrafter"/>
</dbReference>
<keyword evidence="3 5" id="KW-0863">Zinc-finger</keyword>
<dbReference type="GO" id="GO:0061630">
    <property type="term" value="F:ubiquitin protein ligase activity"/>
    <property type="evidence" value="ECO:0007669"/>
    <property type="project" value="TreeGrafter"/>
</dbReference>
<dbReference type="GO" id="GO:0051726">
    <property type="term" value="P:regulation of cell cycle"/>
    <property type="evidence" value="ECO:0007669"/>
    <property type="project" value="TreeGrafter"/>
</dbReference>
<feature type="region of interest" description="Disordered" evidence="6">
    <location>
        <begin position="526"/>
        <end position="564"/>
    </location>
</feature>
<evidence type="ECO:0000256" key="6">
    <source>
        <dbReference type="SAM" id="MobiDB-lite"/>
    </source>
</evidence>
<dbReference type="EMBL" id="LC738871">
    <property type="protein sequence ID" value="BDT61976.1"/>
    <property type="molecule type" value="Genomic_DNA"/>
</dbReference>
<dbReference type="GO" id="GO:0031398">
    <property type="term" value="P:positive regulation of protein ubiquitination"/>
    <property type="evidence" value="ECO:0007669"/>
    <property type="project" value="TreeGrafter"/>
</dbReference>
<dbReference type="InterPro" id="IPR050784">
    <property type="entry name" value="IAP"/>
</dbReference>
<dbReference type="Pfam" id="PF13920">
    <property type="entry name" value="zf-C3HC4_3"/>
    <property type="match status" value="1"/>
</dbReference>
<dbReference type="CDD" id="cd00022">
    <property type="entry name" value="BIR"/>
    <property type="match status" value="3"/>
</dbReference>
<dbReference type="Gene3D" id="1.10.1170.10">
    <property type="entry name" value="Inhibitor Of Apoptosis Protein (2mihbC-IAP-1), Chain A"/>
    <property type="match status" value="3"/>
</dbReference>
<dbReference type="PANTHER" id="PTHR10044">
    <property type="entry name" value="INHIBITOR OF APOPTOSIS"/>
    <property type="match status" value="1"/>
</dbReference>
<dbReference type="Gene3D" id="3.30.40.10">
    <property type="entry name" value="Zinc/RING finger domain, C3HC4 (zinc finger)"/>
    <property type="match status" value="1"/>
</dbReference>
<feature type="compositionally biased region" description="Acidic residues" evidence="6">
    <location>
        <begin position="650"/>
        <end position="667"/>
    </location>
</feature>
<dbReference type="PROSITE" id="PS50143">
    <property type="entry name" value="BIR_REPEAT_2"/>
    <property type="match status" value="3"/>
</dbReference>
<evidence type="ECO:0000259" key="7">
    <source>
        <dbReference type="PROSITE" id="PS50089"/>
    </source>
</evidence>
<dbReference type="PROSITE" id="PS50089">
    <property type="entry name" value="ZF_RING_2"/>
    <property type="match status" value="1"/>
</dbReference>
<dbReference type="InterPro" id="IPR013083">
    <property type="entry name" value="Znf_RING/FYVE/PHD"/>
</dbReference>
<name>A0A9C7F6B8_9VIRU</name>
<evidence type="ECO:0000256" key="3">
    <source>
        <dbReference type="ARBA" id="ARBA00022771"/>
    </source>
</evidence>
<organism evidence="8">
    <name type="scientific">Penaeus monodon majanivirus B</name>
    <dbReference type="NCBI Taxonomy" id="2984272"/>
    <lineage>
        <taxon>Viruses</taxon>
        <taxon>Viruses incertae sedis</taxon>
        <taxon>Naldaviricetes</taxon>
        <taxon>Nimaviridae</taxon>
    </lineage>
</organism>
<dbReference type="FunFam" id="1.10.1170.10:FF:000003">
    <property type="entry name" value="E3 ubiquitin-protein ligase XIAP"/>
    <property type="match status" value="1"/>
</dbReference>
<keyword evidence="2" id="KW-0479">Metal-binding</keyword>